<protein>
    <submittedName>
        <fullName evidence="2">Uncharacterized protein</fullName>
    </submittedName>
</protein>
<keyword evidence="1" id="KW-0812">Transmembrane</keyword>
<evidence type="ECO:0000313" key="3">
    <source>
        <dbReference type="Proteomes" id="UP000005326"/>
    </source>
</evidence>
<keyword evidence="3" id="KW-1185">Reference proteome</keyword>
<evidence type="ECO:0000313" key="2">
    <source>
        <dbReference type="EMBL" id="EDS01929.1"/>
    </source>
</evidence>
<proteinExistence type="predicted"/>
<sequence length="463" mass="52422">MKEKRLLNELGNVNDDFIEQAKPKTKNNRKKLYAVIGSVATAAAVFAVVFALSNHIPGNDTIPTGSSNAVEEISSNEIVEIPLTFEEVKMPPLSTHSSGGGDELGNFYGISEAKFGLIPLELDRLIEESCPEGTLEDYYKWSEEYEKQHYNLDKIPPINIEEAPFFPNIVRKYSLDHDTIVEMLKKRNDVYKQQAADNNSGNEYSEYIYTDEEIEAIASGDVQKCYDLVTFTKSIRKGNFIYTPAYIYTATMEEIEAAGITAQELADRAFYFTTFSLSGEQLTAFQNKLLTYIAKSAQDDKFSGTYIIPYEATLSVPKRIGNAEFIKENVTDINETNNPERSELEASYVLICYRSDSSDDGLAYDVFSKLPSNPYAIFDYWKKKNNIGDDVKLIKCSITDNSKEEITESTATYTPATKRIVEITVSKDIENYYDKSKTLLLHTLEETFKSSFNFCDEYQLIIK</sequence>
<feature type="transmembrane region" description="Helical" evidence="1">
    <location>
        <begin position="32"/>
        <end position="52"/>
    </location>
</feature>
<accession>B0MK41</accession>
<evidence type="ECO:0000256" key="1">
    <source>
        <dbReference type="SAM" id="Phobius"/>
    </source>
</evidence>
<organism evidence="2 3">
    <name type="scientific">[Eubacterium] siraeum DSM 15702</name>
    <dbReference type="NCBI Taxonomy" id="428128"/>
    <lineage>
        <taxon>Bacteria</taxon>
        <taxon>Bacillati</taxon>
        <taxon>Bacillota</taxon>
        <taxon>Clostridia</taxon>
        <taxon>Eubacteriales</taxon>
        <taxon>Oscillospiraceae</taxon>
        <taxon>Oscillospiraceae incertae sedis</taxon>
    </lineage>
</organism>
<dbReference type="EMBL" id="ABCA03000024">
    <property type="protein sequence ID" value="EDS01929.1"/>
    <property type="molecule type" value="Genomic_DNA"/>
</dbReference>
<gene>
    <name evidence="2" type="ORF">EUBSIR_00175</name>
</gene>
<dbReference type="AlphaFoldDB" id="B0MK41"/>
<reference evidence="2" key="2">
    <citation type="submission" date="2014-06" db="EMBL/GenBank/DDBJ databases">
        <title>Draft genome sequence of Eubacterium siraeum (DSM 15702).</title>
        <authorList>
            <person name="Sudarsanam P."/>
            <person name="Ley R."/>
            <person name="Guruge J."/>
            <person name="Turnbaugh P.J."/>
            <person name="Mahowald M."/>
            <person name="Liep D."/>
            <person name="Gordon J."/>
        </authorList>
    </citation>
    <scope>NUCLEOTIDE SEQUENCE</scope>
    <source>
        <strain evidence="2">DSM 15702</strain>
    </source>
</reference>
<keyword evidence="1" id="KW-1133">Transmembrane helix</keyword>
<keyword evidence="1" id="KW-0472">Membrane</keyword>
<comment type="caution">
    <text evidence="2">The sequence shown here is derived from an EMBL/GenBank/DDBJ whole genome shotgun (WGS) entry which is preliminary data.</text>
</comment>
<reference evidence="2" key="1">
    <citation type="submission" date="2007-10" db="EMBL/GenBank/DDBJ databases">
        <authorList>
            <person name="Fulton L."/>
            <person name="Clifton S."/>
            <person name="Fulton B."/>
            <person name="Xu J."/>
            <person name="Minx P."/>
            <person name="Pepin K.H."/>
            <person name="Johnson M."/>
            <person name="Thiruvilangam P."/>
            <person name="Bhonagiri V."/>
            <person name="Nash W.E."/>
            <person name="Mardis E.R."/>
            <person name="Wilson R.K."/>
        </authorList>
    </citation>
    <scope>NUCLEOTIDE SEQUENCE [LARGE SCALE GENOMIC DNA]</scope>
    <source>
        <strain evidence="2">DSM 15702</strain>
    </source>
</reference>
<dbReference type="Proteomes" id="UP000005326">
    <property type="component" value="Unassembled WGS sequence"/>
</dbReference>
<name>B0MK41_9FIRM</name>